<feature type="transmembrane region" description="Helical" evidence="1">
    <location>
        <begin position="17"/>
        <end position="37"/>
    </location>
</feature>
<name>A0ABT1WCZ3_9BURK</name>
<feature type="transmembrane region" description="Helical" evidence="1">
    <location>
        <begin position="353"/>
        <end position="372"/>
    </location>
</feature>
<feature type="transmembrane region" description="Helical" evidence="1">
    <location>
        <begin position="129"/>
        <end position="151"/>
    </location>
</feature>
<feature type="domain" description="VanZ-like" evidence="2">
    <location>
        <begin position="23"/>
        <end position="140"/>
    </location>
</feature>
<feature type="transmembrane region" description="Helical" evidence="1">
    <location>
        <begin position="57"/>
        <end position="84"/>
    </location>
</feature>
<reference evidence="3 4" key="1">
    <citation type="submission" date="2022-07" db="EMBL/GenBank/DDBJ databases">
        <authorList>
            <person name="Xamxidin M."/>
            <person name="Wu M."/>
        </authorList>
    </citation>
    <scope>NUCLEOTIDE SEQUENCE [LARGE SCALE GENOMIC DNA]</scope>
    <source>
        <strain evidence="3 4">NBRC 111650</strain>
    </source>
</reference>
<keyword evidence="1" id="KW-0812">Transmembrane</keyword>
<dbReference type="InterPro" id="IPR006976">
    <property type="entry name" value="VanZ-like"/>
</dbReference>
<evidence type="ECO:0000313" key="3">
    <source>
        <dbReference type="EMBL" id="MCQ8895393.1"/>
    </source>
</evidence>
<evidence type="ECO:0000256" key="1">
    <source>
        <dbReference type="SAM" id="Phobius"/>
    </source>
</evidence>
<evidence type="ECO:0000259" key="2">
    <source>
        <dbReference type="Pfam" id="PF04892"/>
    </source>
</evidence>
<dbReference type="RefSeq" id="WP_256763073.1">
    <property type="nucleotide sequence ID" value="NZ_JANIGO010000001.1"/>
</dbReference>
<keyword evidence="1" id="KW-1133">Transmembrane helix</keyword>
<organism evidence="3 4">
    <name type="scientific">Limnobacter humi</name>
    <dbReference type="NCBI Taxonomy" id="1778671"/>
    <lineage>
        <taxon>Bacteria</taxon>
        <taxon>Pseudomonadati</taxon>
        <taxon>Pseudomonadota</taxon>
        <taxon>Betaproteobacteria</taxon>
        <taxon>Burkholderiales</taxon>
        <taxon>Burkholderiaceae</taxon>
        <taxon>Limnobacter</taxon>
    </lineage>
</organism>
<feature type="transmembrane region" description="Helical" evidence="1">
    <location>
        <begin position="250"/>
        <end position="269"/>
    </location>
</feature>
<gene>
    <name evidence="3" type="ORF">NQT62_02940</name>
</gene>
<sequence length="381" mass="42327">MPPIHDSLSTRKPYQGLLMFAALYTCVVVHLSLYPYANWRSIGIGPFEFLSGPWIPIYQTVLWTDIAVNVLGYVPLGFLLMAALNRRPSSWDKIRVLGLCVALSFSLESLQTYLPTRVPSKMDWLTNGIGAALGIILAMTVNATPGFAARLNHRIEGWLIQRAWLGMITLTLWFLCILAPQNPPFSTGLWLGNLFDVPGPQQNGTPFGLPMNVILMVEQAAPNFINYCTLTCAWLIGLAQTQAGSPRLRLSLILMSFTLLLRAMDALVAQPANAWWYQAGLWMEANGWGLFTAIAVVIAVARLKLASHQLARLSLLHLLAGWLITLLLPGVYDPDLDIHGAGLEGIFRALQEAGRWISELWPILALTVLAFLSKPERRFRR</sequence>
<accession>A0ABT1WCZ3</accession>
<dbReference type="NCBIfam" id="NF037970">
    <property type="entry name" value="vanZ_1"/>
    <property type="match status" value="1"/>
</dbReference>
<feature type="transmembrane region" description="Helical" evidence="1">
    <location>
        <begin position="96"/>
        <end position="114"/>
    </location>
</feature>
<feature type="transmembrane region" description="Helical" evidence="1">
    <location>
        <begin position="163"/>
        <end position="181"/>
    </location>
</feature>
<dbReference type="EMBL" id="JANIGO010000001">
    <property type="protein sequence ID" value="MCQ8895393.1"/>
    <property type="molecule type" value="Genomic_DNA"/>
</dbReference>
<protein>
    <submittedName>
        <fullName evidence="3">VanZ family protein</fullName>
    </submittedName>
</protein>
<comment type="caution">
    <text evidence="3">The sequence shown here is derived from an EMBL/GenBank/DDBJ whole genome shotgun (WGS) entry which is preliminary data.</text>
</comment>
<feature type="transmembrane region" description="Helical" evidence="1">
    <location>
        <begin position="313"/>
        <end position="333"/>
    </location>
</feature>
<evidence type="ECO:0000313" key="4">
    <source>
        <dbReference type="Proteomes" id="UP001204142"/>
    </source>
</evidence>
<dbReference type="Proteomes" id="UP001204142">
    <property type="component" value="Unassembled WGS sequence"/>
</dbReference>
<keyword evidence="1" id="KW-0472">Membrane</keyword>
<feature type="transmembrane region" description="Helical" evidence="1">
    <location>
        <begin position="220"/>
        <end position="238"/>
    </location>
</feature>
<keyword evidence="4" id="KW-1185">Reference proteome</keyword>
<proteinExistence type="predicted"/>
<dbReference type="Pfam" id="PF04892">
    <property type="entry name" value="VanZ"/>
    <property type="match status" value="1"/>
</dbReference>
<feature type="transmembrane region" description="Helical" evidence="1">
    <location>
        <begin position="281"/>
        <end position="301"/>
    </location>
</feature>